<organism evidence="2 3">
    <name type="scientific">Striga asiatica</name>
    <name type="common">Asiatic witchweed</name>
    <name type="synonym">Buchnera asiatica</name>
    <dbReference type="NCBI Taxonomy" id="4170"/>
    <lineage>
        <taxon>Eukaryota</taxon>
        <taxon>Viridiplantae</taxon>
        <taxon>Streptophyta</taxon>
        <taxon>Embryophyta</taxon>
        <taxon>Tracheophyta</taxon>
        <taxon>Spermatophyta</taxon>
        <taxon>Magnoliopsida</taxon>
        <taxon>eudicotyledons</taxon>
        <taxon>Gunneridae</taxon>
        <taxon>Pentapetalae</taxon>
        <taxon>asterids</taxon>
        <taxon>lamiids</taxon>
        <taxon>Lamiales</taxon>
        <taxon>Orobanchaceae</taxon>
        <taxon>Buchnereae</taxon>
        <taxon>Striga</taxon>
    </lineage>
</organism>
<gene>
    <name evidence="2" type="ORF">STAS_10421</name>
</gene>
<dbReference type="EMBL" id="BKCP01004849">
    <property type="protein sequence ID" value="GER34213.1"/>
    <property type="molecule type" value="Genomic_DNA"/>
</dbReference>
<evidence type="ECO:0000313" key="2">
    <source>
        <dbReference type="EMBL" id="GER34213.1"/>
    </source>
</evidence>
<evidence type="ECO:0000313" key="3">
    <source>
        <dbReference type="Proteomes" id="UP000325081"/>
    </source>
</evidence>
<name>A0A5A7PMU0_STRAF</name>
<sequence>MFQSRGSISSVDCLGVQTASSNRAAKGVEFRLGPSASQSSLEGGVLGLEMVVARTAYVLSGLRRKTHAANKRRNLFGRSDMAGEFNGLRTLSLKGHKLLMLVMTIDILLHYSLYRNAMVANQSHALMHICWCGVGTQALNLTYISSFDLSCTINFSWIILSTWKHLWIKLSMWIASFFYGTKAFQFYWALFTRRPSQPAQTKSQPSHSLLQPTRLKTLTPQPTHSSTPLTSASTMSSPIPSQTL</sequence>
<proteinExistence type="predicted"/>
<dbReference type="AlphaFoldDB" id="A0A5A7PMU0"/>
<protein>
    <submittedName>
        <fullName evidence="2">General transcription factor 2-related zincfinger protein</fullName>
    </submittedName>
</protein>
<accession>A0A5A7PMU0</accession>
<evidence type="ECO:0000256" key="1">
    <source>
        <dbReference type="SAM" id="MobiDB-lite"/>
    </source>
</evidence>
<keyword evidence="3" id="KW-1185">Reference proteome</keyword>
<feature type="region of interest" description="Disordered" evidence="1">
    <location>
        <begin position="217"/>
        <end position="244"/>
    </location>
</feature>
<dbReference type="Proteomes" id="UP000325081">
    <property type="component" value="Unassembled WGS sequence"/>
</dbReference>
<comment type="caution">
    <text evidence="2">The sequence shown here is derived from an EMBL/GenBank/DDBJ whole genome shotgun (WGS) entry which is preliminary data.</text>
</comment>
<reference evidence="3" key="1">
    <citation type="journal article" date="2019" name="Curr. Biol.">
        <title>Genome Sequence of Striga asiatica Provides Insight into the Evolution of Plant Parasitism.</title>
        <authorList>
            <person name="Yoshida S."/>
            <person name="Kim S."/>
            <person name="Wafula E.K."/>
            <person name="Tanskanen J."/>
            <person name="Kim Y.M."/>
            <person name="Honaas L."/>
            <person name="Yang Z."/>
            <person name="Spallek T."/>
            <person name="Conn C.E."/>
            <person name="Ichihashi Y."/>
            <person name="Cheong K."/>
            <person name="Cui S."/>
            <person name="Der J.P."/>
            <person name="Gundlach H."/>
            <person name="Jiao Y."/>
            <person name="Hori C."/>
            <person name="Ishida J.K."/>
            <person name="Kasahara H."/>
            <person name="Kiba T."/>
            <person name="Kim M.S."/>
            <person name="Koo N."/>
            <person name="Laohavisit A."/>
            <person name="Lee Y.H."/>
            <person name="Lumba S."/>
            <person name="McCourt P."/>
            <person name="Mortimer J.C."/>
            <person name="Mutuku J.M."/>
            <person name="Nomura T."/>
            <person name="Sasaki-Sekimoto Y."/>
            <person name="Seto Y."/>
            <person name="Wang Y."/>
            <person name="Wakatake T."/>
            <person name="Sakakibara H."/>
            <person name="Demura T."/>
            <person name="Yamaguchi S."/>
            <person name="Yoneyama K."/>
            <person name="Manabe R.I."/>
            <person name="Nelson D.C."/>
            <person name="Schulman A.H."/>
            <person name="Timko M.P."/>
            <person name="dePamphilis C.W."/>
            <person name="Choi D."/>
            <person name="Shirasu K."/>
        </authorList>
    </citation>
    <scope>NUCLEOTIDE SEQUENCE [LARGE SCALE GENOMIC DNA]</scope>
    <source>
        <strain evidence="3">cv. UVA1</strain>
    </source>
</reference>